<evidence type="ECO:0000313" key="10">
    <source>
        <dbReference type="Proteomes" id="UP000318582"/>
    </source>
</evidence>
<evidence type="ECO:0008006" key="11">
    <source>
        <dbReference type="Google" id="ProtNLM"/>
    </source>
</evidence>
<dbReference type="GO" id="GO:0017056">
    <property type="term" value="F:structural constituent of nuclear pore"/>
    <property type="evidence" value="ECO:0007669"/>
    <property type="project" value="InterPro"/>
</dbReference>
<organism evidence="9 10">
    <name type="scientific">Powellomyces hirtus</name>
    <dbReference type="NCBI Taxonomy" id="109895"/>
    <lineage>
        <taxon>Eukaryota</taxon>
        <taxon>Fungi</taxon>
        <taxon>Fungi incertae sedis</taxon>
        <taxon>Chytridiomycota</taxon>
        <taxon>Chytridiomycota incertae sedis</taxon>
        <taxon>Chytridiomycetes</taxon>
        <taxon>Spizellomycetales</taxon>
        <taxon>Powellomycetaceae</taxon>
        <taxon>Powellomyces</taxon>
    </lineage>
</organism>
<dbReference type="InterPro" id="IPR036322">
    <property type="entry name" value="WD40_repeat_dom_sf"/>
</dbReference>
<evidence type="ECO:0000256" key="4">
    <source>
        <dbReference type="ARBA" id="ARBA00022927"/>
    </source>
</evidence>
<dbReference type="GO" id="GO:0005643">
    <property type="term" value="C:nuclear pore"/>
    <property type="evidence" value="ECO:0007669"/>
    <property type="project" value="UniProtKB-SubCell"/>
</dbReference>
<gene>
    <name evidence="9" type="ORF">PhCBS80983_g00676</name>
</gene>
<name>A0A507EFP1_9FUNG</name>
<keyword evidence="7" id="KW-0539">Nucleus</keyword>
<dbReference type="AlphaFoldDB" id="A0A507EFP1"/>
<evidence type="ECO:0000256" key="3">
    <source>
        <dbReference type="ARBA" id="ARBA00022816"/>
    </source>
</evidence>
<dbReference type="GO" id="GO:0000056">
    <property type="term" value="P:ribosomal small subunit export from nucleus"/>
    <property type="evidence" value="ECO:0007669"/>
    <property type="project" value="InterPro"/>
</dbReference>
<dbReference type="EMBL" id="QEAQ01000004">
    <property type="protein sequence ID" value="TPX62056.1"/>
    <property type="molecule type" value="Genomic_DNA"/>
</dbReference>
<sequence>MLPPPGFWLQSLSLHPVLDLASSADDSNFSQVHEAPDTTLPDLSIIAPEYTEGNILDIAGIDLHGDCRGSRPPRRESLIVVHEGLAVVCLISRTPKIRLLNLRKWKGLLDETKDDLQAALEHADYKELAVPGVNFRVNQMELNGTGRYLALVGDNDVTVVVLPRAIWTDAKREVVPTTSMRLDLMNYSQIAKVQWHPLSEKQTHLMVLSTDGTLWMHDVTAGAHSLERSYHFIGSSDGLPPSRTNRAGMFGPDLDEEEFVSFCSGRNDGKWGSMTVYGVTRSGDAYSLCPVLPKRSILKPEILEELRMENAATQLEQSSLGQYSQTQYYWRSTMIDEMLVESRHQLESLPGEPVAVMQPRTTITLKTKALGPHLLRPAADVGVDFDNATDIMCLQTSSLDVLVLAFRSGMLRVCMDIEGPKPLWHITAPPTQEESALPFFMVAEDIDLALSEPRIGSHGSRNEFTSLVSDPRSPHVLYSYHSQGVHCINVERLIGGLESLASSPAPTNMLEAKILDEMGDDLASEVTLLISTGETVESDEAAVIGFAVITETSLGYSYILMTSLPQLYGDVLAVPVKYRGRSSTKGKAAGYTPALEAPLFQSPSVMRKSAPGIVLPDGAPINQPLSKSTHIPTLWAFFEHIKARRSDLLDRHYAVLDLERRVIHQEVEMKKQQGLIQLWEDLIDNRATEQIEKMQEKLEKLRLKEYVHRKRLGLMLQILMDETQPLTEAEQKWIKELAALQKSFNDKMRPFKEKVESQLEALHEKRDNLRKQRDAEYATAQAPDLGDTQRRRIEAALKQEYALLVTATQKVVRLKETARKVEDTLRYHAVQKTPQLQQ</sequence>
<dbReference type="InterPro" id="IPR037700">
    <property type="entry name" value="NUP88/NUP82"/>
</dbReference>
<keyword evidence="8" id="KW-0175">Coiled coil</keyword>
<dbReference type="STRING" id="109895.A0A507EFP1"/>
<feature type="coiled-coil region" evidence="8">
    <location>
        <begin position="752"/>
        <end position="779"/>
    </location>
</feature>
<protein>
    <recommendedName>
        <fullName evidence="11">Nucleoporin Nup82</fullName>
    </recommendedName>
</protein>
<keyword evidence="4" id="KW-0653">Protein transport</keyword>
<dbReference type="PANTHER" id="PTHR13257:SF0">
    <property type="entry name" value="NUCLEAR PORE COMPLEX PROTEIN NUP88"/>
    <property type="match status" value="1"/>
</dbReference>
<evidence type="ECO:0000313" key="9">
    <source>
        <dbReference type="EMBL" id="TPX62056.1"/>
    </source>
</evidence>
<dbReference type="Pfam" id="PF10168">
    <property type="entry name" value="Nup88"/>
    <property type="match status" value="2"/>
</dbReference>
<dbReference type="Proteomes" id="UP000318582">
    <property type="component" value="Unassembled WGS sequence"/>
</dbReference>
<dbReference type="PANTHER" id="PTHR13257">
    <property type="entry name" value="NUCLEOPORIN NUP84-RELATED"/>
    <property type="match status" value="1"/>
</dbReference>
<evidence type="ECO:0000256" key="1">
    <source>
        <dbReference type="ARBA" id="ARBA00004567"/>
    </source>
</evidence>
<evidence type="ECO:0000256" key="8">
    <source>
        <dbReference type="SAM" id="Coils"/>
    </source>
</evidence>
<evidence type="ECO:0000256" key="6">
    <source>
        <dbReference type="ARBA" id="ARBA00023132"/>
    </source>
</evidence>
<dbReference type="GO" id="GO:0006606">
    <property type="term" value="P:protein import into nucleus"/>
    <property type="evidence" value="ECO:0007669"/>
    <property type="project" value="TreeGrafter"/>
</dbReference>
<keyword evidence="6" id="KW-0906">Nuclear pore complex</keyword>
<keyword evidence="3" id="KW-0509">mRNA transport</keyword>
<comment type="subcellular location">
    <subcellularLocation>
        <location evidence="1">Nucleus</location>
        <location evidence="1">Nuclear pore complex</location>
    </subcellularLocation>
</comment>
<dbReference type="GO" id="GO:0000055">
    <property type="term" value="P:ribosomal large subunit export from nucleus"/>
    <property type="evidence" value="ECO:0007669"/>
    <property type="project" value="InterPro"/>
</dbReference>
<keyword evidence="5" id="KW-0811">Translocation</keyword>
<evidence type="ECO:0000256" key="2">
    <source>
        <dbReference type="ARBA" id="ARBA00022448"/>
    </source>
</evidence>
<dbReference type="InterPro" id="IPR019321">
    <property type="entry name" value="Nucleoporin_Nup88"/>
</dbReference>
<comment type="caution">
    <text evidence="9">The sequence shown here is derived from an EMBL/GenBank/DDBJ whole genome shotgun (WGS) entry which is preliminary data.</text>
</comment>
<dbReference type="SUPFAM" id="SSF50978">
    <property type="entry name" value="WD40 repeat-like"/>
    <property type="match status" value="1"/>
</dbReference>
<reference evidence="9 10" key="1">
    <citation type="journal article" date="2019" name="Sci. Rep.">
        <title>Comparative genomics of chytrid fungi reveal insights into the obligate biotrophic and pathogenic lifestyle of Synchytrium endobioticum.</title>
        <authorList>
            <person name="van de Vossenberg B.T.L.H."/>
            <person name="Warris S."/>
            <person name="Nguyen H.D.T."/>
            <person name="van Gent-Pelzer M.P.E."/>
            <person name="Joly D.L."/>
            <person name="van de Geest H.C."/>
            <person name="Bonants P.J.M."/>
            <person name="Smith D.S."/>
            <person name="Levesque C.A."/>
            <person name="van der Lee T.A.J."/>
        </authorList>
    </citation>
    <scope>NUCLEOTIDE SEQUENCE [LARGE SCALE GENOMIC DNA]</scope>
    <source>
        <strain evidence="9 10">CBS 809.83</strain>
    </source>
</reference>
<evidence type="ECO:0000256" key="5">
    <source>
        <dbReference type="ARBA" id="ARBA00023010"/>
    </source>
</evidence>
<keyword evidence="2" id="KW-0813">Transport</keyword>
<accession>A0A507EFP1</accession>
<keyword evidence="10" id="KW-1185">Reference proteome</keyword>
<proteinExistence type="predicted"/>
<dbReference type="GO" id="GO:0006406">
    <property type="term" value="P:mRNA export from nucleus"/>
    <property type="evidence" value="ECO:0007669"/>
    <property type="project" value="TreeGrafter"/>
</dbReference>
<evidence type="ECO:0000256" key="7">
    <source>
        <dbReference type="ARBA" id="ARBA00023242"/>
    </source>
</evidence>